<accession>A0A6C0JR52</accession>
<dbReference type="AlphaFoldDB" id="A0A6C0JR52"/>
<dbReference type="Gene3D" id="2.60.120.620">
    <property type="entry name" value="q2cbj1_9rhob like domain"/>
    <property type="match status" value="1"/>
</dbReference>
<dbReference type="InterPro" id="IPR008775">
    <property type="entry name" value="Phytyl_CoA_dOase-like"/>
</dbReference>
<protein>
    <submittedName>
        <fullName evidence="1">Uncharacterized protein</fullName>
    </submittedName>
</protein>
<dbReference type="PANTHER" id="PTHR20883:SF46">
    <property type="entry name" value="PHYTANOYL-COA HYDROXYLASE"/>
    <property type="match status" value="1"/>
</dbReference>
<dbReference type="SUPFAM" id="SSF51197">
    <property type="entry name" value="Clavaminate synthase-like"/>
    <property type="match status" value="1"/>
</dbReference>
<reference evidence="1" key="1">
    <citation type="journal article" date="2020" name="Nature">
        <title>Giant virus diversity and host interactions through global metagenomics.</title>
        <authorList>
            <person name="Schulz F."/>
            <person name="Roux S."/>
            <person name="Paez-Espino D."/>
            <person name="Jungbluth S."/>
            <person name="Walsh D.A."/>
            <person name="Denef V.J."/>
            <person name="McMahon K.D."/>
            <person name="Konstantinidis K.T."/>
            <person name="Eloe-Fadrosh E.A."/>
            <person name="Kyrpides N.C."/>
            <person name="Woyke T."/>
        </authorList>
    </citation>
    <scope>NUCLEOTIDE SEQUENCE</scope>
    <source>
        <strain evidence="1">GVMAG-S-1040241-154</strain>
    </source>
</reference>
<dbReference type="EMBL" id="MN740684">
    <property type="protein sequence ID" value="QHU07160.1"/>
    <property type="molecule type" value="Genomic_DNA"/>
</dbReference>
<sequence length="345" mass="40014">MVFILLFLLITYVDSFALYSNLYTFNQINSLIKNNKVLPKGNELYKIKSDYYLNGPLNNKQINYFFDNGFLIVENLVNNDLLKKMQKLKFEKNKYTSEYSTVDFNSWEKYPILLEAANEIGKAVAQLTPIVSHSDDNLHIVKDAFFIFNGGDNGTNKGCDWHIDDLLFWPSSLDSMGPGVNAWLTLDDIDENGGGMCIAPGSHSNKFIECRESINYSSRKIIDNKIPNTCLIKKTNPKCKKILDSICYAPQMKAGDVILSTRFLFHRTSEFNNPEKSCDKRRYTIRYMPSSSKMDGVEKYSKKNVKYYPNKTIKTLNNSIKYWNKFPKIKFNKELIKKYSYDDLW</sequence>
<proteinExistence type="predicted"/>
<dbReference type="PANTHER" id="PTHR20883">
    <property type="entry name" value="PHYTANOYL-COA DIOXYGENASE DOMAIN CONTAINING 1"/>
    <property type="match status" value="1"/>
</dbReference>
<dbReference type="Pfam" id="PF05721">
    <property type="entry name" value="PhyH"/>
    <property type="match status" value="1"/>
</dbReference>
<organism evidence="1">
    <name type="scientific">viral metagenome</name>
    <dbReference type="NCBI Taxonomy" id="1070528"/>
    <lineage>
        <taxon>unclassified sequences</taxon>
        <taxon>metagenomes</taxon>
        <taxon>organismal metagenomes</taxon>
    </lineage>
</organism>
<evidence type="ECO:0000313" key="1">
    <source>
        <dbReference type="EMBL" id="QHU07160.1"/>
    </source>
</evidence>
<name>A0A6C0JR52_9ZZZZ</name>